<dbReference type="Proteomes" id="UP000193907">
    <property type="component" value="Unassembled WGS sequence"/>
</dbReference>
<reference evidence="1 3" key="1">
    <citation type="submission" date="2016-01" db="EMBL/GenBank/DDBJ databases">
        <title>The new phylogeny of the genus Mycobacterium.</title>
        <authorList>
            <person name="Tarcisio F."/>
            <person name="Conor M."/>
            <person name="Antonella G."/>
            <person name="Elisabetta G."/>
            <person name="Giulia F.S."/>
            <person name="Sara T."/>
            <person name="Anna F."/>
            <person name="Clotilde B."/>
            <person name="Roberto B."/>
            <person name="Veronica D.S."/>
            <person name="Fabio R."/>
            <person name="Monica P."/>
            <person name="Olivier J."/>
            <person name="Enrico T."/>
            <person name="Nicola S."/>
        </authorList>
    </citation>
    <scope>NUCLEOTIDE SEQUENCE [LARGE SCALE GENOMIC DNA]</scope>
    <source>
        <strain evidence="1 3">DSM 44243</strain>
    </source>
</reference>
<dbReference type="STRING" id="28045.AWB95_08800"/>
<evidence type="ECO:0000313" key="3">
    <source>
        <dbReference type="Proteomes" id="UP000193907"/>
    </source>
</evidence>
<evidence type="ECO:0000313" key="1">
    <source>
        <dbReference type="EMBL" id="ORV14711.1"/>
    </source>
</evidence>
<dbReference type="Proteomes" id="UP000230971">
    <property type="component" value="Unassembled WGS sequence"/>
</dbReference>
<evidence type="ECO:0008006" key="5">
    <source>
        <dbReference type="Google" id="ProtNLM"/>
    </source>
</evidence>
<reference evidence="2 4" key="2">
    <citation type="journal article" date="2017" name="Infect. Genet. Evol.">
        <title>The new phylogeny of the genus Mycobacterium: The old and the news.</title>
        <authorList>
            <person name="Tortoli E."/>
            <person name="Fedrizzi T."/>
            <person name="Meehan C.J."/>
            <person name="Trovato A."/>
            <person name="Grottola A."/>
            <person name="Giacobazzi E."/>
            <person name="Serpini G.F."/>
            <person name="Tagliazucchi S."/>
            <person name="Fabio A."/>
            <person name="Bettua C."/>
            <person name="Bertorelli R."/>
            <person name="Frascaro F."/>
            <person name="De Sanctis V."/>
            <person name="Pecorari M."/>
            <person name="Jousson O."/>
            <person name="Segata N."/>
            <person name="Cirillo D.M."/>
        </authorList>
    </citation>
    <scope>NUCLEOTIDE SEQUENCE [LARGE SCALE GENOMIC DNA]</scope>
    <source>
        <strain evidence="2 4">NCTC 12882</strain>
    </source>
</reference>
<dbReference type="Pfam" id="PF23721">
    <property type="entry name" value="DUF7162"/>
    <property type="match status" value="1"/>
</dbReference>
<dbReference type="AlphaFoldDB" id="A0A1X1RSJ0"/>
<sequence length="101" mass="10291">MGQADATRIDVAAVRAIAGRIDDSAEFIAGAARSRLASLAFGGAVAGRAHVARGDALQAALNRLTGELSQWERACVEIAAALQAGADRYADADLRGAARIG</sequence>
<comment type="caution">
    <text evidence="1">The sequence shown here is derived from an EMBL/GenBank/DDBJ whole genome shotgun (WGS) entry which is preliminary data.</text>
</comment>
<evidence type="ECO:0000313" key="4">
    <source>
        <dbReference type="Proteomes" id="UP000230971"/>
    </source>
</evidence>
<organism evidence="1 3">
    <name type="scientific">Mycobacterium celatum</name>
    <dbReference type="NCBI Taxonomy" id="28045"/>
    <lineage>
        <taxon>Bacteria</taxon>
        <taxon>Bacillati</taxon>
        <taxon>Actinomycetota</taxon>
        <taxon>Actinomycetes</taxon>
        <taxon>Mycobacteriales</taxon>
        <taxon>Mycobacteriaceae</taxon>
        <taxon>Mycobacterium</taxon>
    </lineage>
</organism>
<dbReference type="RefSeq" id="WP_085168014.1">
    <property type="nucleotide sequence ID" value="NZ_LQOM01000024.1"/>
</dbReference>
<dbReference type="EMBL" id="LQOM01000024">
    <property type="protein sequence ID" value="ORV14711.1"/>
    <property type="molecule type" value="Genomic_DNA"/>
</dbReference>
<keyword evidence="3" id="KW-1185">Reference proteome</keyword>
<proteinExistence type="predicted"/>
<dbReference type="EMBL" id="PDKV01000004">
    <property type="protein sequence ID" value="PIB79965.1"/>
    <property type="molecule type" value="Genomic_DNA"/>
</dbReference>
<protein>
    <recommendedName>
        <fullName evidence="5">ESX-1 secretion-associated protein</fullName>
    </recommendedName>
</protein>
<dbReference type="OrthoDB" id="4763847at2"/>
<dbReference type="InterPro" id="IPR055586">
    <property type="entry name" value="DUF7162"/>
</dbReference>
<accession>A0A1X1RSJ0</accession>
<gene>
    <name evidence="1" type="ORF">AWB95_08800</name>
    <name evidence="2" type="ORF">CQY23_04830</name>
</gene>
<dbReference type="GO" id="GO:0009306">
    <property type="term" value="P:protein secretion"/>
    <property type="evidence" value="ECO:0007669"/>
    <property type="project" value="InterPro"/>
</dbReference>
<name>A0A1X1RSJ0_MYCCE</name>
<evidence type="ECO:0000313" key="2">
    <source>
        <dbReference type="EMBL" id="PIB79965.1"/>
    </source>
</evidence>